<feature type="transmembrane region" description="Helical" evidence="12">
    <location>
        <begin position="74"/>
        <end position="95"/>
    </location>
</feature>
<evidence type="ECO:0000313" key="14">
    <source>
        <dbReference type="Proteomes" id="UP000824120"/>
    </source>
</evidence>
<evidence type="ECO:0000256" key="3">
    <source>
        <dbReference type="ARBA" id="ARBA00022617"/>
    </source>
</evidence>
<reference evidence="13 14" key="1">
    <citation type="submission" date="2020-09" db="EMBL/GenBank/DDBJ databases">
        <title>De no assembly of potato wild relative species, Solanum commersonii.</title>
        <authorList>
            <person name="Cho K."/>
        </authorList>
    </citation>
    <scope>NUCLEOTIDE SEQUENCE [LARGE SCALE GENOMIC DNA]</scope>
    <source>
        <strain evidence="13">LZ3.2</strain>
        <tissue evidence="13">Leaf</tissue>
    </source>
</reference>
<organism evidence="13 14">
    <name type="scientific">Solanum commersonii</name>
    <name type="common">Commerson's wild potato</name>
    <name type="synonym">Commerson's nightshade</name>
    <dbReference type="NCBI Taxonomy" id="4109"/>
    <lineage>
        <taxon>Eukaryota</taxon>
        <taxon>Viridiplantae</taxon>
        <taxon>Streptophyta</taxon>
        <taxon>Embryophyta</taxon>
        <taxon>Tracheophyta</taxon>
        <taxon>Spermatophyta</taxon>
        <taxon>Magnoliopsida</taxon>
        <taxon>eudicotyledons</taxon>
        <taxon>Gunneridae</taxon>
        <taxon>Pentapetalae</taxon>
        <taxon>asterids</taxon>
        <taxon>lamiids</taxon>
        <taxon>Solanales</taxon>
        <taxon>Solanaceae</taxon>
        <taxon>Solanoideae</taxon>
        <taxon>Solaneae</taxon>
        <taxon>Solanum</taxon>
    </lineage>
</organism>
<dbReference type="GO" id="GO:0016705">
    <property type="term" value="F:oxidoreductase activity, acting on paired donors, with incorporation or reduction of molecular oxygen"/>
    <property type="evidence" value="ECO:0007669"/>
    <property type="project" value="InterPro"/>
</dbReference>
<dbReference type="InterPro" id="IPR001128">
    <property type="entry name" value="Cyt_P450"/>
</dbReference>
<dbReference type="InterPro" id="IPR002401">
    <property type="entry name" value="Cyt_P450_E_grp-I"/>
</dbReference>
<evidence type="ECO:0000256" key="9">
    <source>
        <dbReference type="ARBA" id="ARBA00023033"/>
    </source>
</evidence>
<feature type="transmembrane region" description="Helical" evidence="12">
    <location>
        <begin position="12"/>
        <end position="33"/>
    </location>
</feature>
<evidence type="ECO:0000256" key="8">
    <source>
        <dbReference type="ARBA" id="ARBA00023004"/>
    </source>
</evidence>
<comment type="similarity">
    <text evidence="2">Belongs to the cytochrome P450 family.</text>
</comment>
<keyword evidence="3 11" id="KW-0349">Heme</keyword>
<keyword evidence="9" id="KW-0503">Monooxygenase</keyword>
<dbReference type="AlphaFoldDB" id="A0A9J5WUU8"/>
<dbReference type="Gene3D" id="1.10.630.10">
    <property type="entry name" value="Cytochrome P450"/>
    <property type="match status" value="2"/>
</dbReference>
<dbReference type="GO" id="GO:0020037">
    <property type="term" value="F:heme binding"/>
    <property type="evidence" value="ECO:0007669"/>
    <property type="project" value="InterPro"/>
</dbReference>
<comment type="cofactor">
    <cofactor evidence="11">
        <name>heme</name>
        <dbReference type="ChEBI" id="CHEBI:30413"/>
    </cofactor>
</comment>
<dbReference type="PRINTS" id="PR00385">
    <property type="entry name" value="P450"/>
</dbReference>
<name>A0A9J5WUU8_SOLCO</name>
<evidence type="ECO:0000256" key="2">
    <source>
        <dbReference type="ARBA" id="ARBA00010617"/>
    </source>
</evidence>
<keyword evidence="10 12" id="KW-0472">Membrane</keyword>
<sequence length="242" mass="27781">MIDEIKALYRAGHLTTTSLLGWSVFLLALHPVWQEKARKEVMNMILNECMRLYPPAITVTRKVKREVRLGSMTLPANMTIFMSILACTMILKYGVKTFTSSNRRGLGPHTCVGQNFTTNEAKIALSMILQRYKFTLSPNYVHYPSDIFLLSPKDGAKKLCWTPFHVQFMMKSQGIQGPPYNFLHGNFKEIVEMEKDSINDAVDHLSHDIFPRILPHIFSWKKLYGVNFLYRYGVQPDLASSD</sequence>
<keyword evidence="6 12" id="KW-1133">Transmembrane helix</keyword>
<evidence type="ECO:0000256" key="1">
    <source>
        <dbReference type="ARBA" id="ARBA00004370"/>
    </source>
</evidence>
<dbReference type="GO" id="GO:0016020">
    <property type="term" value="C:membrane"/>
    <property type="evidence" value="ECO:0007669"/>
    <property type="project" value="UniProtKB-SubCell"/>
</dbReference>
<keyword evidence="4 12" id="KW-0812">Transmembrane</keyword>
<keyword evidence="8 11" id="KW-0408">Iron</keyword>
<evidence type="ECO:0000256" key="4">
    <source>
        <dbReference type="ARBA" id="ARBA00022692"/>
    </source>
</evidence>
<proteinExistence type="inferred from homology"/>
<keyword evidence="5 11" id="KW-0479">Metal-binding</keyword>
<dbReference type="GO" id="GO:0004497">
    <property type="term" value="F:monooxygenase activity"/>
    <property type="evidence" value="ECO:0007669"/>
    <property type="project" value="UniProtKB-KW"/>
</dbReference>
<evidence type="ECO:0000256" key="6">
    <source>
        <dbReference type="ARBA" id="ARBA00022989"/>
    </source>
</evidence>
<evidence type="ECO:0000256" key="5">
    <source>
        <dbReference type="ARBA" id="ARBA00022723"/>
    </source>
</evidence>
<dbReference type="PRINTS" id="PR00463">
    <property type="entry name" value="EP450I"/>
</dbReference>
<dbReference type="InterPro" id="IPR036396">
    <property type="entry name" value="Cyt_P450_sf"/>
</dbReference>
<gene>
    <name evidence="13" type="ORF">H5410_050189</name>
</gene>
<accession>A0A9J5WUU8</accession>
<dbReference type="PANTHER" id="PTHR24282:SF192">
    <property type="entry name" value="CYTOCHROME P450 CYP749A22-LIKE"/>
    <property type="match status" value="1"/>
</dbReference>
<evidence type="ECO:0000256" key="11">
    <source>
        <dbReference type="PIRSR" id="PIRSR602401-1"/>
    </source>
</evidence>
<comment type="caution">
    <text evidence="13">The sequence shown here is derived from an EMBL/GenBank/DDBJ whole genome shotgun (WGS) entry which is preliminary data.</text>
</comment>
<protein>
    <submittedName>
        <fullName evidence="13">Uncharacterized protein</fullName>
    </submittedName>
</protein>
<comment type="subcellular location">
    <subcellularLocation>
        <location evidence="1">Membrane</location>
    </subcellularLocation>
</comment>
<dbReference type="PANTHER" id="PTHR24282">
    <property type="entry name" value="CYTOCHROME P450 FAMILY MEMBER"/>
    <property type="match status" value="1"/>
</dbReference>
<dbReference type="OrthoDB" id="1470350at2759"/>
<keyword evidence="7" id="KW-0560">Oxidoreductase</keyword>
<evidence type="ECO:0000256" key="10">
    <source>
        <dbReference type="ARBA" id="ARBA00023136"/>
    </source>
</evidence>
<dbReference type="Proteomes" id="UP000824120">
    <property type="component" value="Chromosome 10"/>
</dbReference>
<evidence type="ECO:0000256" key="7">
    <source>
        <dbReference type="ARBA" id="ARBA00023002"/>
    </source>
</evidence>
<evidence type="ECO:0000256" key="12">
    <source>
        <dbReference type="SAM" id="Phobius"/>
    </source>
</evidence>
<dbReference type="EMBL" id="JACXVP010000010">
    <property type="protein sequence ID" value="KAG5579562.1"/>
    <property type="molecule type" value="Genomic_DNA"/>
</dbReference>
<dbReference type="InterPro" id="IPR050665">
    <property type="entry name" value="Cytochrome_P450_Monooxygen"/>
</dbReference>
<dbReference type="Pfam" id="PF00067">
    <property type="entry name" value="p450"/>
    <property type="match status" value="2"/>
</dbReference>
<keyword evidence="14" id="KW-1185">Reference proteome</keyword>
<evidence type="ECO:0000313" key="13">
    <source>
        <dbReference type="EMBL" id="KAG5579562.1"/>
    </source>
</evidence>
<dbReference type="SUPFAM" id="SSF48264">
    <property type="entry name" value="Cytochrome P450"/>
    <property type="match status" value="1"/>
</dbReference>
<feature type="binding site" description="axial binding residue" evidence="11">
    <location>
        <position position="111"/>
    </location>
    <ligand>
        <name>heme</name>
        <dbReference type="ChEBI" id="CHEBI:30413"/>
    </ligand>
    <ligandPart>
        <name>Fe</name>
        <dbReference type="ChEBI" id="CHEBI:18248"/>
    </ligandPart>
</feature>
<dbReference type="GO" id="GO:0005506">
    <property type="term" value="F:iron ion binding"/>
    <property type="evidence" value="ECO:0007669"/>
    <property type="project" value="InterPro"/>
</dbReference>